<keyword evidence="4 9" id="KW-0694">RNA-binding</keyword>
<evidence type="ECO:0000259" key="11">
    <source>
        <dbReference type="PROSITE" id="PS50102"/>
    </source>
</evidence>
<name>A0AA39V5D7_9LECA</name>
<feature type="region of interest" description="Disordered" evidence="10">
    <location>
        <begin position="136"/>
        <end position="176"/>
    </location>
</feature>
<feature type="compositionally biased region" description="Polar residues" evidence="10">
    <location>
        <begin position="68"/>
        <end position="86"/>
    </location>
</feature>
<dbReference type="PANTHER" id="PTHR24012">
    <property type="entry name" value="RNA BINDING PROTEIN"/>
    <property type="match status" value="1"/>
</dbReference>
<keyword evidence="3" id="KW-0677">Repeat</keyword>
<gene>
    <name evidence="12" type="ORF">JMJ35_000188</name>
</gene>
<accession>A0AA39V5D7</accession>
<dbReference type="Gene3D" id="3.30.70.330">
    <property type="match status" value="4"/>
</dbReference>
<dbReference type="SMART" id="SM00360">
    <property type="entry name" value="RRM"/>
    <property type="match status" value="4"/>
</dbReference>
<evidence type="ECO:0000256" key="8">
    <source>
        <dbReference type="ARBA" id="ARBA00093627"/>
    </source>
</evidence>
<evidence type="ECO:0000256" key="6">
    <source>
        <dbReference type="ARBA" id="ARBA00023242"/>
    </source>
</evidence>
<dbReference type="GO" id="GO:0006397">
    <property type="term" value="P:mRNA processing"/>
    <property type="evidence" value="ECO:0007669"/>
    <property type="project" value="UniProtKB-KW"/>
</dbReference>
<evidence type="ECO:0000313" key="12">
    <source>
        <dbReference type="EMBL" id="KAK0517033.1"/>
    </source>
</evidence>
<dbReference type="InterPro" id="IPR035979">
    <property type="entry name" value="RBD_domain_sf"/>
</dbReference>
<evidence type="ECO:0000256" key="10">
    <source>
        <dbReference type="SAM" id="MobiDB-lite"/>
    </source>
</evidence>
<dbReference type="InterPro" id="IPR003107">
    <property type="entry name" value="HAT"/>
</dbReference>
<evidence type="ECO:0000256" key="5">
    <source>
        <dbReference type="ARBA" id="ARBA00023187"/>
    </source>
</evidence>
<dbReference type="SMART" id="SM00386">
    <property type="entry name" value="HAT"/>
    <property type="match status" value="3"/>
</dbReference>
<keyword evidence="6" id="KW-0539">Nucleus</keyword>
<dbReference type="Proteomes" id="UP001166286">
    <property type="component" value="Unassembled WGS sequence"/>
</dbReference>
<protein>
    <recommendedName>
        <fullName evidence="8">U4/U6 snRNA-associated-splicing factor PRP24</fullName>
    </recommendedName>
</protein>
<evidence type="ECO:0000256" key="2">
    <source>
        <dbReference type="ARBA" id="ARBA00022664"/>
    </source>
</evidence>
<evidence type="ECO:0000313" key="13">
    <source>
        <dbReference type="Proteomes" id="UP001166286"/>
    </source>
</evidence>
<evidence type="ECO:0000256" key="4">
    <source>
        <dbReference type="ARBA" id="ARBA00022884"/>
    </source>
</evidence>
<dbReference type="Pfam" id="PF00076">
    <property type="entry name" value="RRM_1"/>
    <property type="match status" value="3"/>
</dbReference>
<feature type="domain" description="RRM" evidence="11">
    <location>
        <begin position="928"/>
        <end position="1005"/>
    </location>
</feature>
<feature type="compositionally biased region" description="Low complexity" evidence="10">
    <location>
        <begin position="827"/>
        <end position="838"/>
    </location>
</feature>
<comment type="subcellular location">
    <subcellularLocation>
        <location evidence="1">Nucleus</location>
    </subcellularLocation>
</comment>
<dbReference type="EMBL" id="JAFEKC020000001">
    <property type="protein sequence ID" value="KAK0517033.1"/>
    <property type="molecule type" value="Genomic_DNA"/>
</dbReference>
<sequence>MDINSLLSPQETPRETPTPTLSAKPPAKKPRKARTSKVAQPSPLANTTLPPPTLPHNAVVQAQHGAVSPSTMSPSSGNRLSATSTPPADGSHTKRQPSTPGMDTLADLASMQHHQQTARANAGGLRSDAIYENPTSSASVLPSLRTMPRPRASSQLRGGSFDVNMSDGPASTPSRRLSTSALSEEELQVVAQSIDYLSSNPFAYESHLQLINLLHRGLLNYTGSQSSSAAPNDAHDYDLLQDLQSARQVMNSRFAMGEDLWADWIDDQILLARSLDDRISIMELCQKAVDEESNSAKLWLKYGNFMLSLYQNANPQDQRIADIGEAPTSHEWSEEDRMMTREVFTWPQVINVWERGTQETSLRLSDSHLVWDTYTQLLLRELASSSLQELIARINYHFITRLQTPHAAWDQTFQAYSNFISQYDNASYEYTMVTANRLGAEAKDKWSRRETFEAAVSRANQRADRDAELKAYGDYIEWELGQSHKKNAFDFPLTSALYQRAVLRFPANTELWEGYAMLLYEEITYRQPEGISVHPILERATRHCPWSGTLWSQHLLAAETSKLPYSDIEDIKHKATSSGLLDAGGMEEVLKVNTAWCGFLRRRAFHQDSTDEEMDVAEVGIRSAIEDMETTGRHKYGKEYQGDPEYRLEKIYIRYLTQSRNWESARKTWTSLILQRGDSYDFWIRYYIWEMNMWSTIAYNENSSSGIGLSKPVEATKVLQQAMKRPKLDWPEKIIELYQYHCEDNEDSQELQSSLFQAWKAKRAVQKRREKEAMEAYEAAQAGALQQQLQAQQDVAATNGDSVNIGKRKREEDLASGDNKKIKPGVAESTETQAEEQQPSVPSLLKRDRENATVVVKNLPASTTEQRLRQYFRDCGTINSLKLTPEADGLSTTASIEFDSKEDVLTAQTKDMKLFDGNAIEVKVGSGSTLYVCNFPPTADEAWMGKKFQKYGEIVDIRFPSLRFNAHRRFCYVQFKSSDDAQAATELDGEDAGGELKLLVKISDPTHKQERHGALYEGREVYLANLAWTATKADVKKAFSKYGKVENVRIPTKVNGSSRGIGFVAFSTKDEAEAALEMNLTMFKNRILNVSMATNDMAKRQANPIITSSSQRSTVSPNPDLASSITNGNAQDMASPTAPAESLNKVHEIQSRTLALMNIPDTVNDARIRALAEPYGELVQLLLRPDHQGAILEYKDVASAGKAALGLEGQEIAPGRNIKTGSVADMKQLKAEHKIDRIVVGSGKPSAALQPAAPIRRPNQLGARRGGKGGLGVKRAGVGLSGDRAKPHGGDIDRGGVMNGDAEENGKAKSNSDFKAMFIKK</sequence>
<dbReference type="SUPFAM" id="SSF48452">
    <property type="entry name" value="TPR-like"/>
    <property type="match status" value="1"/>
</dbReference>
<evidence type="ECO:0000256" key="1">
    <source>
        <dbReference type="ARBA" id="ARBA00004123"/>
    </source>
</evidence>
<dbReference type="InterPro" id="IPR011990">
    <property type="entry name" value="TPR-like_helical_dom_sf"/>
</dbReference>
<dbReference type="InterPro" id="IPR000504">
    <property type="entry name" value="RRM_dom"/>
</dbReference>
<dbReference type="FunFam" id="3.30.70.330:FF:000365">
    <property type="entry name" value="U4/U6 snRNA-associated-splicing factor PRP24"/>
    <property type="match status" value="1"/>
</dbReference>
<dbReference type="InterPro" id="IPR034397">
    <property type="entry name" value="Prp24_RRM1"/>
</dbReference>
<dbReference type="CDD" id="cd12299">
    <property type="entry name" value="RRM4_Prp24"/>
    <property type="match status" value="1"/>
</dbReference>
<dbReference type="FunFam" id="1.25.40.10:FF:000632">
    <property type="entry name" value="Pre-mRNA splicing factor (Prp24), putative"/>
    <property type="match status" value="1"/>
</dbReference>
<dbReference type="InterPro" id="IPR031766">
    <property type="entry name" value="RRM_occluded"/>
</dbReference>
<feature type="domain" description="RRM" evidence="11">
    <location>
        <begin position="1152"/>
        <end position="1225"/>
    </location>
</feature>
<dbReference type="SUPFAM" id="SSF54928">
    <property type="entry name" value="RNA-binding domain, RBD"/>
    <property type="match status" value="3"/>
</dbReference>
<dbReference type="PROSITE" id="PS50102">
    <property type="entry name" value="RRM"/>
    <property type="match status" value="4"/>
</dbReference>
<comment type="function">
    <text evidence="7">Functions as a recycling factor of the spliceosome, a machinery that forms on each precursor-messenger RNA (pre-mRNA) and catalyzes the removal of introns. Chaperones the re-annealing of U4 and U6 snRNAs (small nuclear RNAs) released from previous rounds of splicing, an initial step in reforming the U4/U6-U5 tri-snRNP (small nuclear ribonucleoprotein) that can reassemble into another spliceosome complex; this step involves binding U6 and facilitating the unwinding of the U6 internal stem loop, followed by base-pairing of U6 to U4.</text>
</comment>
<feature type="compositionally biased region" description="Basic and acidic residues" evidence="10">
    <location>
        <begin position="1283"/>
        <end position="1294"/>
    </location>
</feature>
<keyword evidence="2" id="KW-0507">mRNA processing</keyword>
<feature type="region of interest" description="Disordered" evidence="10">
    <location>
        <begin position="1258"/>
        <end position="1321"/>
    </location>
</feature>
<dbReference type="Pfam" id="PF16842">
    <property type="entry name" value="RRM_occluded"/>
    <property type="match status" value="1"/>
</dbReference>
<dbReference type="GO" id="GO:0005688">
    <property type="term" value="C:U6 snRNP"/>
    <property type="evidence" value="ECO:0007669"/>
    <property type="project" value="UniProtKB-ARBA"/>
</dbReference>
<evidence type="ECO:0000256" key="9">
    <source>
        <dbReference type="PROSITE-ProRule" id="PRU00176"/>
    </source>
</evidence>
<dbReference type="GO" id="GO:0003723">
    <property type="term" value="F:RNA binding"/>
    <property type="evidence" value="ECO:0007669"/>
    <property type="project" value="UniProtKB-UniRule"/>
</dbReference>
<feature type="compositionally biased region" description="Low complexity" evidence="10">
    <location>
        <begin position="9"/>
        <end position="25"/>
    </location>
</feature>
<proteinExistence type="predicted"/>
<dbReference type="GO" id="GO:0008380">
    <property type="term" value="P:RNA splicing"/>
    <property type="evidence" value="ECO:0007669"/>
    <property type="project" value="UniProtKB-KW"/>
</dbReference>
<dbReference type="Gene3D" id="1.25.40.10">
    <property type="entry name" value="Tetratricopeptide repeat domain"/>
    <property type="match status" value="2"/>
</dbReference>
<organism evidence="12 13">
    <name type="scientific">Cladonia borealis</name>
    <dbReference type="NCBI Taxonomy" id="184061"/>
    <lineage>
        <taxon>Eukaryota</taxon>
        <taxon>Fungi</taxon>
        <taxon>Dikarya</taxon>
        <taxon>Ascomycota</taxon>
        <taxon>Pezizomycotina</taxon>
        <taxon>Lecanoromycetes</taxon>
        <taxon>OSLEUM clade</taxon>
        <taxon>Lecanoromycetidae</taxon>
        <taxon>Lecanorales</taxon>
        <taxon>Lecanorineae</taxon>
        <taxon>Cladoniaceae</taxon>
        <taxon>Cladonia</taxon>
    </lineage>
</organism>
<dbReference type="CDD" id="cd12296">
    <property type="entry name" value="RRM1_Prp24"/>
    <property type="match status" value="1"/>
</dbReference>
<keyword evidence="5" id="KW-0508">mRNA splicing</keyword>
<feature type="region of interest" description="Disordered" evidence="10">
    <location>
        <begin position="111"/>
        <end position="130"/>
    </location>
</feature>
<comment type="caution">
    <text evidence="12">The sequence shown here is derived from an EMBL/GenBank/DDBJ whole genome shotgun (WGS) entry which is preliminary data.</text>
</comment>
<feature type="region of interest" description="Disordered" evidence="10">
    <location>
        <begin position="792"/>
        <end position="849"/>
    </location>
</feature>
<feature type="domain" description="RRM" evidence="11">
    <location>
        <begin position="852"/>
        <end position="927"/>
    </location>
</feature>
<evidence type="ECO:0000256" key="3">
    <source>
        <dbReference type="ARBA" id="ARBA00022737"/>
    </source>
</evidence>
<reference evidence="12" key="1">
    <citation type="submission" date="2023-03" db="EMBL/GenBank/DDBJ databases">
        <title>Complete genome of Cladonia borealis.</title>
        <authorList>
            <person name="Park H."/>
        </authorList>
    </citation>
    <scope>NUCLEOTIDE SEQUENCE</scope>
    <source>
        <strain evidence="12">ANT050790</strain>
    </source>
</reference>
<dbReference type="FunFam" id="3.30.70.330:FF:000523">
    <property type="entry name" value="Pre-mRNA splicing factor (Prp24), putative"/>
    <property type="match status" value="1"/>
</dbReference>
<feature type="compositionally biased region" description="Basic residues" evidence="10">
    <location>
        <begin position="26"/>
        <end position="35"/>
    </location>
</feature>
<dbReference type="FunFam" id="3.30.70.330:FF:000588">
    <property type="entry name" value="Pre-mRNA splicing factor (Prp24), putative"/>
    <property type="match status" value="1"/>
</dbReference>
<feature type="domain" description="RRM" evidence="11">
    <location>
        <begin position="1019"/>
        <end position="1095"/>
    </location>
</feature>
<feature type="compositionally biased region" description="Basic and acidic residues" evidence="10">
    <location>
        <begin position="809"/>
        <end position="821"/>
    </location>
</feature>
<keyword evidence="13" id="KW-1185">Reference proteome</keyword>
<dbReference type="InterPro" id="IPR012677">
    <property type="entry name" value="Nucleotide-bd_a/b_plait_sf"/>
</dbReference>
<feature type="region of interest" description="Disordered" evidence="10">
    <location>
        <begin position="1"/>
        <end position="104"/>
    </location>
</feature>
<evidence type="ECO:0000256" key="7">
    <source>
        <dbReference type="ARBA" id="ARBA00093374"/>
    </source>
</evidence>